<dbReference type="AlphaFoldDB" id="A0A1G4KMD1"/>
<protein>
    <submittedName>
        <fullName evidence="1">LANO_0H13630g1_1</fullName>
    </submittedName>
</protein>
<gene>
    <name evidence="1" type="ORF">LANO_0H13630G</name>
</gene>
<keyword evidence="2" id="KW-1185">Reference proteome</keyword>
<evidence type="ECO:0000313" key="2">
    <source>
        <dbReference type="Proteomes" id="UP000189911"/>
    </source>
</evidence>
<evidence type="ECO:0000313" key="1">
    <source>
        <dbReference type="EMBL" id="SCV05717.1"/>
    </source>
</evidence>
<sequence>MCYRISIVDEVYVKNSTIAKEIRYLKLYLEGPCPRPSPRLISSLSNVLSGAQVRSSHRSRLETGASSISARFKRRASGKPAVASLRPPCVLKRPAHHVSYYRRSCASMIVLSFSEYCLTTHSSVCCSSLEILSRIDSSQGDTLVYSDDITRPIQAIGAAGKHRHGGDCTVKLITQKLLQRQCSTLPGRWLNMFFLFILH</sequence>
<reference evidence="2" key="1">
    <citation type="submission" date="2016-03" db="EMBL/GenBank/DDBJ databases">
        <authorList>
            <person name="Devillers Hugo."/>
        </authorList>
    </citation>
    <scope>NUCLEOTIDE SEQUENCE [LARGE SCALE GENOMIC DNA]</scope>
</reference>
<name>A0A1G4KMD1_9SACH</name>
<dbReference type="EMBL" id="LT598447">
    <property type="protein sequence ID" value="SCV05717.1"/>
    <property type="molecule type" value="Genomic_DNA"/>
</dbReference>
<dbReference type="Proteomes" id="UP000189911">
    <property type="component" value="Chromosome H"/>
</dbReference>
<organism evidence="1 2">
    <name type="scientific">Lachancea nothofagi CBS 11611</name>
    <dbReference type="NCBI Taxonomy" id="1266666"/>
    <lineage>
        <taxon>Eukaryota</taxon>
        <taxon>Fungi</taxon>
        <taxon>Dikarya</taxon>
        <taxon>Ascomycota</taxon>
        <taxon>Saccharomycotina</taxon>
        <taxon>Saccharomycetes</taxon>
        <taxon>Saccharomycetales</taxon>
        <taxon>Saccharomycetaceae</taxon>
        <taxon>Lachancea</taxon>
    </lineage>
</organism>
<accession>A0A1G4KMD1</accession>
<proteinExistence type="predicted"/>